<dbReference type="Pfam" id="PF07687">
    <property type="entry name" value="M20_dimer"/>
    <property type="match status" value="1"/>
</dbReference>
<dbReference type="GO" id="GO:0046872">
    <property type="term" value="F:metal ion binding"/>
    <property type="evidence" value="ECO:0007669"/>
    <property type="project" value="UniProtKB-KW"/>
</dbReference>
<dbReference type="InParanoid" id="G4Q595"/>
<dbReference type="SUPFAM" id="SSF55031">
    <property type="entry name" value="Bacterial exopeptidase dimerisation domain"/>
    <property type="match status" value="1"/>
</dbReference>
<dbReference type="InterPro" id="IPR011650">
    <property type="entry name" value="Peptidase_M20_dimer"/>
</dbReference>
<dbReference type="eggNOG" id="COG1473">
    <property type="taxonomic scope" value="Bacteria"/>
</dbReference>
<dbReference type="SUPFAM" id="SSF53187">
    <property type="entry name" value="Zn-dependent exopeptidases"/>
    <property type="match status" value="1"/>
</dbReference>
<accession>G4Q595</accession>
<feature type="binding site" evidence="1">
    <location>
        <position position="173"/>
    </location>
    <ligand>
        <name>Mn(2+)</name>
        <dbReference type="ChEBI" id="CHEBI:29035"/>
        <label>1</label>
    </ligand>
</feature>
<dbReference type="InterPro" id="IPR017439">
    <property type="entry name" value="Amidohydrolase"/>
</dbReference>
<dbReference type="RefSeq" id="WP_014129024.1">
    <property type="nucleotide sequence ID" value="NC_016077.1"/>
</dbReference>
<keyword evidence="4" id="KW-1185">Reference proteome</keyword>
<feature type="domain" description="Peptidase M20 dimerisation" evidence="2">
    <location>
        <begin position="193"/>
        <end position="276"/>
    </location>
</feature>
<dbReference type="EMBL" id="CP003058">
    <property type="protein sequence ID" value="AEQ23273.1"/>
    <property type="molecule type" value="Genomic_DNA"/>
</dbReference>
<reference evidence="3 4" key="1">
    <citation type="journal article" date="2011" name="J. Bacteriol.">
        <title>Complete genome sequence of Acidaminococcus intestini RYC-MR95, a Gram-negative bacterium from the phylum Firmicutes.</title>
        <authorList>
            <person name="D'Auria G."/>
            <person name="Galan J.C."/>
            <person name="Rodriguez-Alcayna M."/>
            <person name="Moya A."/>
            <person name="Baquero F."/>
            <person name="Latorre A."/>
        </authorList>
    </citation>
    <scope>NUCLEOTIDE SEQUENCE [LARGE SCALE GENOMIC DNA]</scope>
    <source>
        <strain evidence="3 4">RyC-MR95</strain>
    </source>
</reference>
<evidence type="ECO:0000259" key="2">
    <source>
        <dbReference type="Pfam" id="PF07687"/>
    </source>
</evidence>
<dbReference type="KEGG" id="ain:Acin_2070"/>
<proteinExistence type="predicted"/>
<dbReference type="NCBIfam" id="TIGR01891">
    <property type="entry name" value="amidohydrolases"/>
    <property type="match status" value="1"/>
</dbReference>
<dbReference type="STRING" id="568816.Acin_2070"/>
<dbReference type="Gene3D" id="3.30.70.360">
    <property type="match status" value="1"/>
</dbReference>
<dbReference type="Proteomes" id="UP000007093">
    <property type="component" value="Chromosome"/>
</dbReference>
<name>G4Q595_ACIIR</name>
<dbReference type="Gene3D" id="3.40.630.10">
    <property type="entry name" value="Zn peptidases"/>
    <property type="match status" value="1"/>
</dbReference>
<dbReference type="HOGENOM" id="CLU_023257_0_1_9"/>
<dbReference type="PATRIC" id="fig|568816.4.peg.2006"/>
<feature type="binding site" evidence="1">
    <location>
        <position position="110"/>
    </location>
    <ligand>
        <name>Mn(2+)</name>
        <dbReference type="ChEBI" id="CHEBI:29035"/>
        <label>2</label>
    </ligand>
</feature>
<dbReference type="AlphaFoldDB" id="G4Q595"/>
<dbReference type="PANTHER" id="PTHR11014">
    <property type="entry name" value="PEPTIDASE M20 FAMILY MEMBER"/>
    <property type="match status" value="1"/>
</dbReference>
<dbReference type="InterPro" id="IPR036264">
    <property type="entry name" value="Bact_exopeptidase_dim_dom"/>
</dbReference>
<dbReference type="PIRSF" id="PIRSF005962">
    <property type="entry name" value="Pept_M20D_amidohydro"/>
    <property type="match status" value="1"/>
</dbReference>
<comment type="cofactor">
    <cofactor evidence="1">
        <name>Mn(2+)</name>
        <dbReference type="ChEBI" id="CHEBI:29035"/>
    </cofactor>
    <text evidence="1">The Mn(2+) ion enhances activity.</text>
</comment>
<evidence type="ECO:0000313" key="3">
    <source>
        <dbReference type="EMBL" id="AEQ23273.1"/>
    </source>
</evidence>
<keyword evidence="1" id="KW-0479">Metal-binding</keyword>
<evidence type="ECO:0000256" key="1">
    <source>
        <dbReference type="PIRSR" id="PIRSR005962-1"/>
    </source>
</evidence>
<feature type="binding site" evidence="1">
    <location>
        <position position="374"/>
    </location>
    <ligand>
        <name>Mn(2+)</name>
        <dbReference type="ChEBI" id="CHEBI:29035"/>
        <label>2</label>
    </ligand>
</feature>
<dbReference type="GeneID" id="92879254"/>
<evidence type="ECO:0000313" key="4">
    <source>
        <dbReference type="Proteomes" id="UP000007093"/>
    </source>
</evidence>
<feature type="binding site" evidence="1">
    <location>
        <position position="146"/>
    </location>
    <ligand>
        <name>Mn(2+)</name>
        <dbReference type="ChEBI" id="CHEBI:29035"/>
        <label>2</label>
    </ligand>
</feature>
<dbReference type="GO" id="GO:0016787">
    <property type="term" value="F:hydrolase activity"/>
    <property type="evidence" value="ECO:0007669"/>
    <property type="project" value="InterPro"/>
</dbReference>
<gene>
    <name evidence="3" type="primary">dapE</name>
    <name evidence="3" type="ordered locus">Acin_2070</name>
</gene>
<dbReference type="Pfam" id="PF01546">
    <property type="entry name" value="Peptidase_M20"/>
    <property type="match status" value="1"/>
</dbReference>
<organism evidence="3 4">
    <name type="scientific">Acidaminococcus intestini (strain RyC-MR95)</name>
    <dbReference type="NCBI Taxonomy" id="568816"/>
    <lineage>
        <taxon>Bacteria</taxon>
        <taxon>Bacillati</taxon>
        <taxon>Bacillota</taxon>
        <taxon>Negativicutes</taxon>
        <taxon>Acidaminococcales</taxon>
        <taxon>Acidaminococcaceae</taxon>
        <taxon>Acidaminococcus</taxon>
    </lineage>
</organism>
<sequence>MKGTPMNILSEAKAEFAETVRLRRYFHEYPELSNEEEKTIAFLESYLKGLGLETVNVPDGGLLAILDSGKKGRTLLMRSDTDALPIKESEKNLQEPKACISKIPGVSHACGHDGHMAMTLTAARILAAHKDEFVGKIVFCFERGEETSGDIRNLLPYIVHDLKLSIDGCYATHVRWDMAAGTVSLCPGPVMSGGCAFVVELSGQFGHGARPDLARSPIDCFHAIYSELSSFRMRRVDPFECLTISLGFVHSGDQYNVIPGTLTFGGTARFFSYEKAGSLFETYLKKTLDHLTALYQCSYKITHMPKALYEVRNNETCAALGRKALVRDLGKDAVVDAAPWMASESFALFQKLYPGVLSFTGIQNTDLGCGANHHTPEFDMDERGLMMGSAMAVSYALAFLAYEGDIPFKKTDEPVEELVERNI</sequence>
<dbReference type="PANTHER" id="PTHR11014:SF63">
    <property type="entry name" value="METALLOPEPTIDASE, PUTATIVE (AFU_ORTHOLOGUE AFUA_6G09600)-RELATED"/>
    <property type="match status" value="1"/>
</dbReference>
<keyword evidence="1" id="KW-0464">Manganese</keyword>
<protein>
    <submittedName>
        <fullName evidence="3">Peptidase</fullName>
    </submittedName>
</protein>
<feature type="binding site" evidence="1">
    <location>
        <position position="112"/>
    </location>
    <ligand>
        <name>Mn(2+)</name>
        <dbReference type="ChEBI" id="CHEBI:29035"/>
        <label>2</label>
    </ligand>
</feature>
<dbReference type="InterPro" id="IPR002933">
    <property type="entry name" value="Peptidase_M20"/>
</dbReference>